<organism evidence="1 2">
    <name type="scientific">Trifolium medium</name>
    <dbReference type="NCBI Taxonomy" id="97028"/>
    <lineage>
        <taxon>Eukaryota</taxon>
        <taxon>Viridiplantae</taxon>
        <taxon>Streptophyta</taxon>
        <taxon>Embryophyta</taxon>
        <taxon>Tracheophyta</taxon>
        <taxon>Spermatophyta</taxon>
        <taxon>Magnoliopsida</taxon>
        <taxon>eudicotyledons</taxon>
        <taxon>Gunneridae</taxon>
        <taxon>Pentapetalae</taxon>
        <taxon>rosids</taxon>
        <taxon>fabids</taxon>
        <taxon>Fabales</taxon>
        <taxon>Fabaceae</taxon>
        <taxon>Papilionoideae</taxon>
        <taxon>50 kb inversion clade</taxon>
        <taxon>NPAAA clade</taxon>
        <taxon>Hologalegina</taxon>
        <taxon>IRL clade</taxon>
        <taxon>Trifolieae</taxon>
        <taxon>Trifolium</taxon>
    </lineage>
</organism>
<evidence type="ECO:0000313" key="1">
    <source>
        <dbReference type="EMBL" id="MCI39549.1"/>
    </source>
</evidence>
<evidence type="ECO:0000313" key="2">
    <source>
        <dbReference type="Proteomes" id="UP000265520"/>
    </source>
</evidence>
<reference evidence="1 2" key="1">
    <citation type="journal article" date="2018" name="Front. Plant Sci.">
        <title>Red Clover (Trifolium pratense) and Zigzag Clover (T. medium) - A Picture of Genomic Similarities and Differences.</title>
        <authorList>
            <person name="Dluhosova J."/>
            <person name="Istvanek J."/>
            <person name="Nedelnik J."/>
            <person name="Repkova J."/>
        </authorList>
    </citation>
    <scope>NUCLEOTIDE SEQUENCE [LARGE SCALE GENOMIC DNA]</scope>
    <source>
        <strain evidence="2">cv. 10/8</strain>
        <tissue evidence="1">Leaf</tissue>
    </source>
</reference>
<dbReference type="EMBL" id="LXQA010268662">
    <property type="protein sequence ID" value="MCI39549.1"/>
    <property type="molecule type" value="Genomic_DNA"/>
</dbReference>
<keyword evidence="2" id="KW-1185">Reference proteome</keyword>
<proteinExistence type="predicted"/>
<sequence length="14" mass="1336">MLSSSSAPAVSISV</sequence>
<accession>A0A392RT62</accession>
<feature type="non-terminal residue" evidence="1">
    <location>
        <position position="14"/>
    </location>
</feature>
<name>A0A392RT62_9FABA</name>
<dbReference type="Proteomes" id="UP000265520">
    <property type="component" value="Unassembled WGS sequence"/>
</dbReference>
<protein>
    <submittedName>
        <fullName evidence="1">Uncharacterized protein</fullName>
    </submittedName>
</protein>
<comment type="caution">
    <text evidence="1">The sequence shown here is derived from an EMBL/GenBank/DDBJ whole genome shotgun (WGS) entry which is preliminary data.</text>
</comment>